<evidence type="ECO:0000313" key="6">
    <source>
        <dbReference type="EMBL" id="GFE04040.1"/>
    </source>
</evidence>
<dbReference type="EMBL" id="BLIN01000001">
    <property type="protein sequence ID" value="GFE04040.1"/>
    <property type="molecule type" value="Genomic_DNA"/>
</dbReference>
<keyword evidence="9" id="KW-1185">Reference proteome</keyword>
<name>A0A640RYU1_9ACTN</name>
<reference evidence="6 8" key="1">
    <citation type="submission" date="2019-12" db="EMBL/GenBank/DDBJ databases">
        <title>Whole genome shotgun sequence of Streptomyces caniferus NBRC 15389.</title>
        <authorList>
            <person name="Ichikawa N."/>
            <person name="Kimura A."/>
            <person name="Kitahashi Y."/>
            <person name="Komaki H."/>
            <person name="Tamura T."/>
        </authorList>
    </citation>
    <scope>NUCLEOTIDE SEQUENCE [LARGE SCALE GENOMIC DNA]</scope>
    <source>
        <strain evidence="6 8">NBRC 15389</strain>
    </source>
</reference>
<dbReference type="EC" id="2.1.2.11" evidence="3"/>
<evidence type="ECO:0000256" key="3">
    <source>
        <dbReference type="ARBA" id="ARBA00012618"/>
    </source>
</evidence>
<dbReference type="Proteomes" id="UP000435837">
    <property type="component" value="Unassembled WGS sequence"/>
</dbReference>
<evidence type="ECO:0000313" key="9">
    <source>
        <dbReference type="Proteomes" id="UP001432292"/>
    </source>
</evidence>
<dbReference type="InterPro" id="IPR003700">
    <property type="entry name" value="Pantoate_hydroxy_MeTrfase"/>
</dbReference>
<dbReference type="Pfam" id="PF02548">
    <property type="entry name" value="Pantoate_transf"/>
    <property type="match status" value="1"/>
</dbReference>
<evidence type="ECO:0000256" key="2">
    <source>
        <dbReference type="ARBA" id="ARBA00011424"/>
    </source>
</evidence>
<evidence type="ECO:0000256" key="1">
    <source>
        <dbReference type="ARBA" id="ARBA00008676"/>
    </source>
</evidence>
<dbReference type="GO" id="GO:0015940">
    <property type="term" value="P:pantothenate biosynthetic process"/>
    <property type="evidence" value="ECO:0007669"/>
    <property type="project" value="UniProtKB-KW"/>
</dbReference>
<sequence length="324" mass="34330">MTVDTTVARPAAASALAPYLHRYDSPAQLGLKINAYRGYEVEGLAEALRAPDLHDAPVECVMVGDSYFMTHLGRSGTTLAGEAEQEWGLATLTGLVAEVRKALDAEFPAARRPFLLADLPDGATRSPATARAAADRFAAAGADAVKIEVVGEGEFACIEAVAATGTPTLAHLGYTPQSGSLTRHGDALDSALELFAQARRARGAGGCGLIVEMVSEAVNQALSRPHPEGLPLYSVFSGRARWGGQSLNLWDAVVRPVPGGRYFPPTPVIDAAEVAERYTPELIADRMRELLRLSVAGWFPLSPRTALTPRETAEITGIDPWSAS</sequence>
<evidence type="ECO:0000313" key="8">
    <source>
        <dbReference type="Proteomes" id="UP000435837"/>
    </source>
</evidence>
<accession>A0A640RYU1</accession>
<dbReference type="PANTHER" id="PTHR20881">
    <property type="entry name" value="3-METHYL-2-OXOBUTANOATE HYDROXYMETHYLTRANSFERASE"/>
    <property type="match status" value="1"/>
</dbReference>
<dbReference type="PANTHER" id="PTHR20881:SF0">
    <property type="entry name" value="3-METHYL-2-OXOBUTANOATE HYDROXYMETHYLTRANSFERASE"/>
    <property type="match status" value="1"/>
</dbReference>
<gene>
    <name evidence="7" type="ORF">OG727_09605</name>
    <name evidence="6" type="ORF">Scani_03080</name>
</gene>
<evidence type="ECO:0000313" key="7">
    <source>
        <dbReference type="EMBL" id="WUS22515.1"/>
    </source>
</evidence>
<comment type="similarity">
    <text evidence="1">Belongs to the PanB family.</text>
</comment>
<dbReference type="Gene3D" id="3.20.20.60">
    <property type="entry name" value="Phosphoenolpyruvate-binding domains"/>
    <property type="match status" value="1"/>
</dbReference>
<proteinExistence type="inferred from homology"/>
<keyword evidence="5 7" id="KW-0808">Transferase</keyword>
<dbReference type="GO" id="GO:0000287">
    <property type="term" value="F:magnesium ion binding"/>
    <property type="evidence" value="ECO:0007669"/>
    <property type="project" value="TreeGrafter"/>
</dbReference>
<organism evidence="6 8">
    <name type="scientific">Streptomyces caniferus</name>
    <dbReference type="NCBI Taxonomy" id="285557"/>
    <lineage>
        <taxon>Bacteria</taxon>
        <taxon>Bacillati</taxon>
        <taxon>Actinomycetota</taxon>
        <taxon>Actinomycetes</taxon>
        <taxon>Kitasatosporales</taxon>
        <taxon>Streptomycetaceae</taxon>
        <taxon>Streptomyces</taxon>
    </lineage>
</organism>
<protein>
    <recommendedName>
        <fullName evidence="3">3-methyl-2-oxobutanoate hydroxymethyltransferase</fullName>
        <ecNumber evidence="3">2.1.2.11</ecNumber>
    </recommendedName>
</protein>
<keyword evidence="4" id="KW-0566">Pantothenate biosynthesis</keyword>
<dbReference type="RefSeq" id="WP_159469186.1">
    <property type="nucleotide sequence ID" value="NZ_BAAATH010000036.1"/>
</dbReference>
<evidence type="ECO:0000256" key="5">
    <source>
        <dbReference type="ARBA" id="ARBA00022679"/>
    </source>
</evidence>
<dbReference type="EMBL" id="CP108473">
    <property type="protein sequence ID" value="WUS22515.1"/>
    <property type="molecule type" value="Genomic_DNA"/>
</dbReference>
<reference evidence="7" key="2">
    <citation type="submission" date="2022-10" db="EMBL/GenBank/DDBJ databases">
        <title>The complete genomes of actinobacterial strains from the NBC collection.</title>
        <authorList>
            <person name="Joergensen T.S."/>
            <person name="Alvarez Arevalo M."/>
            <person name="Sterndorff E.B."/>
            <person name="Faurdal D."/>
            <person name="Vuksanovic O."/>
            <person name="Mourched A.-S."/>
            <person name="Charusanti P."/>
            <person name="Shaw S."/>
            <person name="Blin K."/>
            <person name="Weber T."/>
        </authorList>
    </citation>
    <scope>NUCLEOTIDE SEQUENCE</scope>
    <source>
        <strain evidence="7">NBC_01256</strain>
    </source>
</reference>
<comment type="subunit">
    <text evidence="2">Homodecamer; pentamer of dimers.</text>
</comment>
<dbReference type="InterPro" id="IPR015813">
    <property type="entry name" value="Pyrv/PenolPyrv_kinase-like_dom"/>
</dbReference>
<evidence type="ECO:0000256" key="4">
    <source>
        <dbReference type="ARBA" id="ARBA00022655"/>
    </source>
</evidence>
<dbReference type="GO" id="GO:0003864">
    <property type="term" value="F:3-methyl-2-oxobutanoate hydroxymethyltransferase activity"/>
    <property type="evidence" value="ECO:0007669"/>
    <property type="project" value="UniProtKB-EC"/>
</dbReference>
<dbReference type="SUPFAM" id="SSF51621">
    <property type="entry name" value="Phosphoenolpyruvate/pyruvate domain"/>
    <property type="match status" value="1"/>
</dbReference>
<dbReference type="InterPro" id="IPR040442">
    <property type="entry name" value="Pyrv_kinase-like_dom_sf"/>
</dbReference>
<dbReference type="Proteomes" id="UP001432292">
    <property type="component" value="Chromosome"/>
</dbReference>
<dbReference type="OrthoDB" id="7592909at2"/>
<dbReference type="AlphaFoldDB" id="A0A640RYU1"/>